<protein>
    <submittedName>
        <fullName evidence="1">Uncharacterized protein</fullName>
    </submittedName>
</protein>
<dbReference type="Proteomes" id="UP001500034">
    <property type="component" value="Unassembled WGS sequence"/>
</dbReference>
<dbReference type="EMBL" id="BAABCQ010000035">
    <property type="protein sequence ID" value="GAA3972201.1"/>
    <property type="molecule type" value="Genomic_DNA"/>
</dbReference>
<organism evidence="1 2">
    <name type="scientific">Streptomyces marokkonensis</name>
    <dbReference type="NCBI Taxonomy" id="324855"/>
    <lineage>
        <taxon>Bacteria</taxon>
        <taxon>Bacillati</taxon>
        <taxon>Actinomycetota</taxon>
        <taxon>Actinomycetes</taxon>
        <taxon>Kitasatosporales</taxon>
        <taxon>Streptomycetaceae</taxon>
        <taxon>Streptomyces</taxon>
    </lineage>
</organism>
<sequence>MPNTEEATVPERTLYEKELDYLVRYAHMAPMYFVPLRDAAEKAAGRGSGEDEIQRVTLRLIGDMLDQGVRIGDMSSREGEDVIPWDVPRQEALDRVAREMKSYDDPIDFIDICWFTAG</sequence>
<name>A0ABP7PWJ8_9ACTN</name>
<evidence type="ECO:0000313" key="1">
    <source>
        <dbReference type="EMBL" id="GAA3972201.1"/>
    </source>
</evidence>
<accession>A0ABP7PWJ8</accession>
<gene>
    <name evidence="1" type="ORF">GCM10022384_23740</name>
</gene>
<keyword evidence="2" id="KW-1185">Reference proteome</keyword>
<reference evidence="2" key="1">
    <citation type="journal article" date="2019" name="Int. J. Syst. Evol. Microbiol.">
        <title>The Global Catalogue of Microorganisms (GCM) 10K type strain sequencing project: providing services to taxonomists for standard genome sequencing and annotation.</title>
        <authorList>
            <consortium name="The Broad Institute Genomics Platform"/>
            <consortium name="The Broad Institute Genome Sequencing Center for Infectious Disease"/>
            <person name="Wu L."/>
            <person name="Ma J."/>
        </authorList>
    </citation>
    <scope>NUCLEOTIDE SEQUENCE [LARGE SCALE GENOMIC DNA]</scope>
    <source>
        <strain evidence="2">JCM 17027</strain>
    </source>
</reference>
<proteinExistence type="predicted"/>
<comment type="caution">
    <text evidence="1">The sequence shown here is derived from an EMBL/GenBank/DDBJ whole genome shotgun (WGS) entry which is preliminary data.</text>
</comment>
<evidence type="ECO:0000313" key="2">
    <source>
        <dbReference type="Proteomes" id="UP001500034"/>
    </source>
</evidence>